<comment type="cofactor">
    <cofactor evidence="1">
        <name>Fe(2+)</name>
        <dbReference type="ChEBI" id="CHEBI:29033"/>
    </cofactor>
</comment>
<dbReference type="PANTHER" id="PTHR12463">
    <property type="entry name" value="OXYGENASE-RELATED"/>
    <property type="match status" value="1"/>
</dbReference>
<dbReference type="GO" id="GO:0070988">
    <property type="term" value="P:demethylation"/>
    <property type="evidence" value="ECO:0007669"/>
    <property type="project" value="InterPro"/>
</dbReference>
<organism evidence="2 3">
    <name type="scientific">Pomacea canaliculata</name>
    <name type="common">Golden apple snail</name>
    <dbReference type="NCBI Taxonomy" id="400727"/>
    <lineage>
        <taxon>Eukaryota</taxon>
        <taxon>Metazoa</taxon>
        <taxon>Spiralia</taxon>
        <taxon>Lophotrochozoa</taxon>
        <taxon>Mollusca</taxon>
        <taxon>Gastropoda</taxon>
        <taxon>Caenogastropoda</taxon>
        <taxon>Architaenioglossa</taxon>
        <taxon>Ampullarioidea</taxon>
        <taxon>Ampullariidae</taxon>
        <taxon>Pomacea</taxon>
    </lineage>
</organism>
<dbReference type="Proteomes" id="UP000245119">
    <property type="component" value="Linkage Group LG4"/>
</dbReference>
<dbReference type="InterPro" id="IPR032857">
    <property type="entry name" value="ALKBH4"/>
</dbReference>
<dbReference type="InterPro" id="IPR037151">
    <property type="entry name" value="AlkB-like_sf"/>
</dbReference>
<dbReference type="SUPFAM" id="SSF51197">
    <property type="entry name" value="Clavaminate synthase-like"/>
    <property type="match status" value="1"/>
</dbReference>
<keyword evidence="3" id="KW-1185">Reference proteome</keyword>
<accession>A0A2T7PHA2</accession>
<dbReference type="OrthoDB" id="442860at2759"/>
<evidence type="ECO:0008006" key="4">
    <source>
        <dbReference type="Google" id="ProtNLM"/>
    </source>
</evidence>
<name>A0A2T7PHA2_POMCA</name>
<dbReference type="GO" id="GO:0032451">
    <property type="term" value="F:demethylase activity"/>
    <property type="evidence" value="ECO:0007669"/>
    <property type="project" value="TreeGrafter"/>
</dbReference>
<gene>
    <name evidence="2" type="ORF">C0Q70_08245</name>
</gene>
<dbReference type="AlphaFoldDB" id="A0A2T7PHA2"/>
<comment type="caution">
    <text evidence="2">The sequence shown here is derived from an EMBL/GenBank/DDBJ whole genome shotgun (WGS) entry which is preliminary data.</text>
</comment>
<evidence type="ECO:0000313" key="2">
    <source>
        <dbReference type="EMBL" id="PVD32799.1"/>
    </source>
</evidence>
<evidence type="ECO:0000256" key="1">
    <source>
        <dbReference type="ARBA" id="ARBA00001954"/>
    </source>
</evidence>
<dbReference type="STRING" id="400727.A0A2T7PHA2"/>
<protein>
    <recommendedName>
        <fullName evidence="4">Fe2OG dioxygenase domain-containing protein</fullName>
    </recommendedName>
</protein>
<dbReference type="EMBL" id="PZQS01000004">
    <property type="protein sequence ID" value="PVD32799.1"/>
    <property type="molecule type" value="Genomic_DNA"/>
</dbReference>
<reference evidence="2 3" key="1">
    <citation type="submission" date="2018-04" db="EMBL/GenBank/DDBJ databases">
        <title>The genome of golden apple snail Pomacea canaliculata provides insight into stress tolerance and invasive adaptation.</title>
        <authorList>
            <person name="Liu C."/>
            <person name="Liu B."/>
            <person name="Ren Y."/>
            <person name="Zhang Y."/>
            <person name="Wang H."/>
            <person name="Li S."/>
            <person name="Jiang F."/>
            <person name="Yin L."/>
            <person name="Zhang G."/>
            <person name="Qian W."/>
            <person name="Fan W."/>
        </authorList>
    </citation>
    <scope>NUCLEOTIDE SEQUENCE [LARGE SCALE GENOMIC DNA]</scope>
    <source>
        <strain evidence="2">SZHN2017</strain>
        <tissue evidence="2">Muscle</tissue>
    </source>
</reference>
<dbReference type="GO" id="GO:0016491">
    <property type="term" value="F:oxidoreductase activity"/>
    <property type="evidence" value="ECO:0007669"/>
    <property type="project" value="TreeGrafter"/>
</dbReference>
<proteinExistence type="predicted"/>
<sequence>MVDIYDFGPKVNFKKKKLRMEKFTGLPNYARTLVERMHSLAELQDFQPVELCNLEYSSERGAAIDPHFDDFWIWGDRLVTLNLISDSILSFTNDSDPCVEVQVPLLQRSLIIVTDEARNVWKHGIHRHHISSTRMAMTFRELTPEFLDGGERASDGQQLINISLTFEGCAVGL</sequence>
<evidence type="ECO:0000313" key="3">
    <source>
        <dbReference type="Proteomes" id="UP000245119"/>
    </source>
</evidence>
<dbReference type="Gene3D" id="2.60.120.590">
    <property type="entry name" value="Alpha-ketoglutarate-dependent dioxygenase AlkB-like"/>
    <property type="match status" value="1"/>
</dbReference>
<dbReference type="PANTHER" id="PTHR12463:SF0">
    <property type="entry name" value="ALPHA-KETOGLUTARATE-DEPENDENT DIOXYGENASE ALKB HOMOLOG 4"/>
    <property type="match status" value="1"/>
</dbReference>